<organism evidence="1 2">
    <name type="scientific">Hydrogenophaga luteola</name>
    <dbReference type="NCBI Taxonomy" id="1591122"/>
    <lineage>
        <taxon>Bacteria</taxon>
        <taxon>Pseudomonadati</taxon>
        <taxon>Pseudomonadota</taxon>
        <taxon>Betaproteobacteria</taxon>
        <taxon>Burkholderiales</taxon>
        <taxon>Comamonadaceae</taxon>
        <taxon>Hydrogenophaga</taxon>
    </lineage>
</organism>
<comment type="caution">
    <text evidence="1">The sequence shown here is derived from an EMBL/GenBank/DDBJ whole genome shotgun (WGS) entry which is preliminary data.</text>
</comment>
<dbReference type="InterPro" id="IPR008775">
    <property type="entry name" value="Phytyl_CoA_dOase-like"/>
</dbReference>
<accession>A0ABV7W502</accession>
<keyword evidence="2" id="KW-1185">Reference proteome</keyword>
<keyword evidence="1" id="KW-0223">Dioxygenase</keyword>
<dbReference type="GO" id="GO:0051213">
    <property type="term" value="F:dioxygenase activity"/>
    <property type="evidence" value="ECO:0007669"/>
    <property type="project" value="UniProtKB-KW"/>
</dbReference>
<protein>
    <submittedName>
        <fullName evidence="1">Phytanoyl-CoA dioxygenase family protein</fullName>
    </submittedName>
</protein>
<dbReference type="Proteomes" id="UP001595729">
    <property type="component" value="Unassembled WGS sequence"/>
</dbReference>
<keyword evidence="1" id="KW-0560">Oxidoreductase</keyword>
<proteinExistence type="predicted"/>
<dbReference type="Pfam" id="PF05721">
    <property type="entry name" value="PhyH"/>
    <property type="match status" value="1"/>
</dbReference>
<dbReference type="RefSeq" id="WP_382175281.1">
    <property type="nucleotide sequence ID" value="NZ_JBHRXX010000007.1"/>
</dbReference>
<sequence>MLREQIDQHGCAMVEAVLAATEVQALGSQLEAGGGKPGQRERLVEPWCAELTARLRRHPALAPVLTPDLVALQCICFEKSADLNWLVAVHQDLSFPVVGQTNHPDWKAWSRKDGTQYVQPPVQVLEQLLAVRVHLDACGPDDGALSVVPGSHLQGVITPDEAIRLRAGDQSCPATPGDAFLMRPLLLHRSSKALGSSRRRVLHYVFGPRALPDGMAWLHAA</sequence>
<evidence type="ECO:0000313" key="1">
    <source>
        <dbReference type="EMBL" id="MFC3684896.1"/>
    </source>
</evidence>
<evidence type="ECO:0000313" key="2">
    <source>
        <dbReference type="Proteomes" id="UP001595729"/>
    </source>
</evidence>
<name>A0ABV7W502_9BURK</name>
<dbReference type="EMBL" id="JBHRXX010000007">
    <property type="protein sequence ID" value="MFC3684896.1"/>
    <property type="molecule type" value="Genomic_DNA"/>
</dbReference>
<dbReference type="SUPFAM" id="SSF51197">
    <property type="entry name" value="Clavaminate synthase-like"/>
    <property type="match status" value="1"/>
</dbReference>
<gene>
    <name evidence="1" type="ORF">ACFOPI_14930</name>
</gene>
<reference evidence="2" key="1">
    <citation type="journal article" date="2019" name="Int. J. Syst. Evol. Microbiol.">
        <title>The Global Catalogue of Microorganisms (GCM) 10K type strain sequencing project: providing services to taxonomists for standard genome sequencing and annotation.</title>
        <authorList>
            <consortium name="The Broad Institute Genomics Platform"/>
            <consortium name="The Broad Institute Genome Sequencing Center for Infectious Disease"/>
            <person name="Wu L."/>
            <person name="Ma J."/>
        </authorList>
    </citation>
    <scope>NUCLEOTIDE SEQUENCE [LARGE SCALE GENOMIC DNA]</scope>
    <source>
        <strain evidence="2">KCTC 42501</strain>
    </source>
</reference>
<dbReference type="Gene3D" id="2.60.120.620">
    <property type="entry name" value="q2cbj1_9rhob like domain"/>
    <property type="match status" value="1"/>
</dbReference>